<dbReference type="OrthoDB" id="5852718at2759"/>
<reference evidence="2" key="1">
    <citation type="journal article" date="2008" name="Nat. Genet.">
        <title>The Pristionchus pacificus genome provides a unique perspective on nematode lifestyle and parasitism.</title>
        <authorList>
            <person name="Dieterich C."/>
            <person name="Clifton S.W."/>
            <person name="Schuster L.N."/>
            <person name="Chinwalla A."/>
            <person name="Delehaunty K."/>
            <person name="Dinkelacker I."/>
            <person name="Fulton L."/>
            <person name="Fulton R."/>
            <person name="Godfrey J."/>
            <person name="Minx P."/>
            <person name="Mitreva M."/>
            <person name="Roeseler W."/>
            <person name="Tian H."/>
            <person name="Witte H."/>
            <person name="Yang S.P."/>
            <person name="Wilson R.K."/>
            <person name="Sommer R.J."/>
        </authorList>
    </citation>
    <scope>NUCLEOTIDE SEQUENCE [LARGE SCALE GENOMIC DNA]</scope>
    <source>
        <strain evidence="2">PS312</strain>
    </source>
</reference>
<gene>
    <name evidence="1" type="primary">WBGene00095570</name>
</gene>
<dbReference type="Pfam" id="PF10327">
    <property type="entry name" value="7TM_GPCR_Sri"/>
    <property type="match status" value="1"/>
</dbReference>
<name>A0A2A6C235_PRIPA</name>
<proteinExistence type="predicted"/>
<keyword evidence="2" id="KW-1185">Reference proteome</keyword>
<evidence type="ECO:0000313" key="2">
    <source>
        <dbReference type="Proteomes" id="UP000005239"/>
    </source>
</evidence>
<organism evidence="1 2">
    <name type="scientific">Pristionchus pacificus</name>
    <name type="common">Parasitic nematode worm</name>
    <dbReference type="NCBI Taxonomy" id="54126"/>
    <lineage>
        <taxon>Eukaryota</taxon>
        <taxon>Metazoa</taxon>
        <taxon>Ecdysozoa</taxon>
        <taxon>Nematoda</taxon>
        <taxon>Chromadorea</taxon>
        <taxon>Rhabditida</taxon>
        <taxon>Rhabditina</taxon>
        <taxon>Diplogasteromorpha</taxon>
        <taxon>Diplogasteroidea</taxon>
        <taxon>Neodiplogasteridae</taxon>
        <taxon>Pristionchus</taxon>
    </lineage>
</organism>
<sequence length="1016" mass="113266">MALNRSLLLLALLVGASLAMGDETNSTSFKRHLRRQCGCFGQSGCGCSSSPSSCQSTCMQACQPSTSSCSCQSNCQQMCNCSPASFKAPHPVYMVQQQQSCGQCQQQCQQSCPTNNCQPQCNQQCAPQCSAPAPQVIMVQQPQQQSCGQCQQQCAQSCPTNNCQSQCNQQCAPSCGVPAPQPVYMVQQQQSCGQCQQQCQQSCPTNNCQPQCNQQCAPQCSAPAPQMIMVQQQQSCGQCQQQCQQSCPSNNCQSQCNNQCAPQCSAPAPKSSWSSSLSSSRVDSANSNVLSLAQLPPQCASLSATPSVPLHAPLPIPFQPFQQSCGQCQQQCQQSCPTNNCQPQCNQQCAPQCSAPAPQMIVMQQPQQQSCGQCHQQCTQSCSAPAPSCQSQCNSQCTPQCSALQQITIQSPSQSMCAPSCASQCSSVCATPTCVSSCIPQCTSSCQNKCQSENECQTITLAIQVQQQPQQQSCQSSCTNSCMNQCQTAAPSNICHPVCQSQCSSACTRKIFYGMYSTCDTKKPLNVHELSQRWKFGDPFDNFVDASFILLPEWSSCRPDIDIALRRLKFEYLPSLAIYTFVDLPTYSSPIRSKFAHNEKCRQFHEISNLEVQCYTHEINYPKYKFFKEVVEIVDRELSRVRRMFNIIRKIIRNEKVIGYTISLGSIKTSTILKSIEDVEEFYVMQLTALSMRKKLSCENGVRLLPASSLPIIHHPPVFVIPVFPVCRTIITQNKVMQNIPEVPNLDGWWKNPRRNQTKIEQTMVKQPETKQPMDSFYLSPELQSFIINGQRILFIISIVLNCTAFVCLLKETPENQSRFRNYLLYIQILAAMNDINLDVLFEPFPLFPILGAFCNGIMCRLGIPIHYSFALSVFIVGNIGGSVLICFLYRHQSIVKDRSQMSKFPYGDLSWIRQRGMYELFVKTREIMLIPTVLILAYFLLIFMIQRIAANILGDCSDCKKEQTRTDCSTNTEFCLLSFHVITFHTTIHSVVLLLITPAYRRFIRNFLTSLLFPK</sequence>
<dbReference type="EnsemblMetazoa" id="PPA06016.1">
    <property type="protein sequence ID" value="PPA06016.1"/>
    <property type="gene ID" value="WBGene00095570"/>
</dbReference>
<dbReference type="PANTHER" id="PTHR31895">
    <property type="entry name" value="PROTEIN CBG03177-RELATED"/>
    <property type="match status" value="1"/>
</dbReference>
<dbReference type="PANTHER" id="PTHR31895:SF42">
    <property type="entry name" value="ACTIVATED IN BLOCKED UNFOLDED PROTEIN RESPONSE"/>
    <property type="match status" value="1"/>
</dbReference>
<accession>A0A8R1Y7Y6</accession>
<dbReference type="InterPro" id="IPR019429">
    <property type="entry name" value="7TM_GPCR_serpentine_rcpt_Sri"/>
</dbReference>
<accession>A0A2A6C235</accession>
<dbReference type="Proteomes" id="UP000005239">
    <property type="component" value="Unassembled WGS sequence"/>
</dbReference>
<evidence type="ECO:0000313" key="1">
    <source>
        <dbReference type="EnsemblMetazoa" id="PPA06016.1"/>
    </source>
</evidence>
<reference evidence="1" key="2">
    <citation type="submission" date="2022-06" db="UniProtKB">
        <authorList>
            <consortium name="EnsemblMetazoa"/>
        </authorList>
    </citation>
    <scope>IDENTIFICATION</scope>
    <source>
        <strain evidence="1">PS312</strain>
    </source>
</reference>
<protein>
    <submittedName>
        <fullName evidence="1">G protein-coupled receptor</fullName>
    </submittedName>
</protein>
<dbReference type="AlphaFoldDB" id="A0A2A6C235"/>